<comment type="catalytic activity">
    <reaction evidence="1">
        <text>2-phosphoglycolate + H2O = glycolate + phosphate</text>
        <dbReference type="Rhea" id="RHEA:14369"/>
        <dbReference type="ChEBI" id="CHEBI:15377"/>
        <dbReference type="ChEBI" id="CHEBI:29805"/>
        <dbReference type="ChEBI" id="CHEBI:43474"/>
        <dbReference type="ChEBI" id="CHEBI:58033"/>
        <dbReference type="EC" id="3.1.3.18"/>
    </reaction>
</comment>
<evidence type="ECO:0000256" key="1">
    <source>
        <dbReference type="ARBA" id="ARBA00000830"/>
    </source>
</evidence>
<proteinExistence type="inferred from homology"/>
<dbReference type="eggNOG" id="COG0546">
    <property type="taxonomic scope" value="Bacteria"/>
</dbReference>
<dbReference type="AlphaFoldDB" id="A0A0F4Q263"/>
<dbReference type="InterPro" id="IPR050155">
    <property type="entry name" value="HAD-like_hydrolase_sf"/>
</dbReference>
<evidence type="ECO:0000313" key="6">
    <source>
        <dbReference type="Proteomes" id="UP000033664"/>
    </source>
</evidence>
<evidence type="ECO:0000313" key="5">
    <source>
        <dbReference type="EMBL" id="KJZ01748.1"/>
    </source>
</evidence>
<dbReference type="FunFam" id="3.40.50.1000:FF:000022">
    <property type="entry name" value="Phosphoglycolate phosphatase"/>
    <property type="match status" value="1"/>
</dbReference>
<dbReference type="InterPro" id="IPR036412">
    <property type="entry name" value="HAD-like_sf"/>
</dbReference>
<comment type="pathway">
    <text evidence="2">Organic acid metabolism; glycolate biosynthesis; glycolate from 2-phosphoglycolate: step 1/1.</text>
</comment>
<organism evidence="5 6">
    <name type="scientific">Pseudoalteromonas ruthenica</name>
    <dbReference type="NCBI Taxonomy" id="151081"/>
    <lineage>
        <taxon>Bacteria</taxon>
        <taxon>Pseudomonadati</taxon>
        <taxon>Pseudomonadota</taxon>
        <taxon>Gammaproteobacteria</taxon>
        <taxon>Alteromonadales</taxon>
        <taxon>Pseudoalteromonadaceae</taxon>
        <taxon>Pseudoalteromonas</taxon>
    </lineage>
</organism>
<dbReference type="PANTHER" id="PTHR43434">
    <property type="entry name" value="PHOSPHOGLYCOLATE PHOSPHATASE"/>
    <property type="match status" value="1"/>
</dbReference>
<sequence>MKYQALLFDLDGTLVDSAEDMYIASNLMLTDLARPIVSQTMVRQFVGNGIEMLVKRLLSGDMAVNPHLSAADIERATSLFFTHYEAVVAEHSALYPHVETVLAAFAHIPKAVVTNKARRFTLPLLEKMAIARHFDVVVCGDDGDKKPTPTPLLSASEQLAVAPKDCLMIGDSKSDLLAAQAAAMDCLALTYGYHQGEDLRQYNPQYLCDQFLDIITTIN</sequence>
<dbReference type="GeneID" id="58227260"/>
<dbReference type="PANTHER" id="PTHR43434:SF1">
    <property type="entry name" value="PHOSPHOGLYCOLATE PHOSPHATASE"/>
    <property type="match status" value="1"/>
</dbReference>
<name>A0A0F4Q263_9GAMM</name>
<dbReference type="Proteomes" id="UP000033664">
    <property type="component" value="Unassembled WGS sequence"/>
</dbReference>
<dbReference type="GO" id="GO:0006281">
    <property type="term" value="P:DNA repair"/>
    <property type="evidence" value="ECO:0007669"/>
    <property type="project" value="TreeGrafter"/>
</dbReference>
<dbReference type="EC" id="3.1.3.18" evidence="4"/>
<dbReference type="GO" id="GO:0005829">
    <property type="term" value="C:cytosol"/>
    <property type="evidence" value="ECO:0007669"/>
    <property type="project" value="TreeGrafter"/>
</dbReference>
<dbReference type="OrthoDB" id="9776368at2"/>
<dbReference type="NCBIfam" id="TIGR01549">
    <property type="entry name" value="HAD-SF-IA-v1"/>
    <property type="match status" value="1"/>
</dbReference>
<dbReference type="SFLD" id="SFLDG01135">
    <property type="entry name" value="C1.5.6:_HAD__Beta-PGM__Phospha"/>
    <property type="match status" value="1"/>
</dbReference>
<accession>A0A0F4Q263</accession>
<protein>
    <recommendedName>
        <fullName evidence="4">phosphoglycolate phosphatase</fullName>
        <ecNumber evidence="4">3.1.3.18</ecNumber>
    </recommendedName>
</protein>
<dbReference type="Pfam" id="PF13419">
    <property type="entry name" value="HAD_2"/>
    <property type="match status" value="1"/>
</dbReference>
<dbReference type="InterPro" id="IPR023198">
    <property type="entry name" value="PGP-like_dom2"/>
</dbReference>
<dbReference type="NCBIfam" id="TIGR01509">
    <property type="entry name" value="HAD-SF-IA-v3"/>
    <property type="match status" value="1"/>
</dbReference>
<comment type="similarity">
    <text evidence="3">Belongs to the HAD-like hydrolase superfamily. CbbY/CbbZ/Gph/YieH family.</text>
</comment>
<dbReference type="EMBL" id="JXXZ01000002">
    <property type="protein sequence ID" value="KJZ01748.1"/>
    <property type="molecule type" value="Genomic_DNA"/>
</dbReference>
<evidence type="ECO:0000256" key="3">
    <source>
        <dbReference type="ARBA" id="ARBA00006171"/>
    </source>
</evidence>
<dbReference type="Gene3D" id="3.40.50.1000">
    <property type="entry name" value="HAD superfamily/HAD-like"/>
    <property type="match status" value="1"/>
</dbReference>
<dbReference type="RefSeq" id="WP_045979168.1">
    <property type="nucleotide sequence ID" value="NZ_JXXY01000006.1"/>
</dbReference>
<keyword evidence="6" id="KW-1185">Reference proteome</keyword>
<dbReference type="SUPFAM" id="SSF56784">
    <property type="entry name" value="HAD-like"/>
    <property type="match status" value="1"/>
</dbReference>
<dbReference type="SFLD" id="SFLDG01129">
    <property type="entry name" value="C1.5:_HAD__Beta-PGM__Phosphata"/>
    <property type="match status" value="1"/>
</dbReference>
<dbReference type="PATRIC" id="fig|151081.8.peg.1585"/>
<dbReference type="SFLD" id="SFLDS00003">
    <property type="entry name" value="Haloacid_Dehalogenase"/>
    <property type="match status" value="1"/>
</dbReference>
<dbReference type="InterPro" id="IPR041492">
    <property type="entry name" value="HAD_2"/>
</dbReference>
<reference evidence="5 6" key="1">
    <citation type="journal article" date="2015" name="BMC Genomics">
        <title>Genome mining reveals unlocked bioactive potential of marine Gram-negative bacteria.</title>
        <authorList>
            <person name="Machado H."/>
            <person name="Sonnenschein E.C."/>
            <person name="Melchiorsen J."/>
            <person name="Gram L."/>
        </authorList>
    </citation>
    <scope>NUCLEOTIDE SEQUENCE [LARGE SCALE GENOMIC DNA]</scope>
    <source>
        <strain evidence="5 6">S3137</strain>
    </source>
</reference>
<evidence type="ECO:0000256" key="2">
    <source>
        <dbReference type="ARBA" id="ARBA00004818"/>
    </source>
</evidence>
<comment type="caution">
    <text evidence="5">The sequence shown here is derived from an EMBL/GenBank/DDBJ whole genome shotgun (WGS) entry which is preliminary data.</text>
</comment>
<evidence type="ECO:0000256" key="4">
    <source>
        <dbReference type="ARBA" id="ARBA00013078"/>
    </source>
</evidence>
<gene>
    <name evidence="5" type="ORF">TW72_02025</name>
</gene>
<dbReference type="InterPro" id="IPR006439">
    <property type="entry name" value="HAD-SF_hydro_IA"/>
</dbReference>
<dbReference type="InterPro" id="IPR023214">
    <property type="entry name" value="HAD_sf"/>
</dbReference>
<dbReference type="Gene3D" id="1.10.150.240">
    <property type="entry name" value="Putative phosphatase, domain 2"/>
    <property type="match status" value="1"/>
</dbReference>
<dbReference type="GO" id="GO:0008967">
    <property type="term" value="F:phosphoglycolate phosphatase activity"/>
    <property type="evidence" value="ECO:0007669"/>
    <property type="project" value="UniProtKB-EC"/>
</dbReference>